<keyword evidence="10 14" id="KW-0472">Membrane</keyword>
<evidence type="ECO:0000256" key="12">
    <source>
        <dbReference type="ARBA" id="ARBA00033708"/>
    </source>
</evidence>
<feature type="transmembrane region" description="Helical" evidence="14">
    <location>
        <begin position="181"/>
        <end position="202"/>
    </location>
</feature>
<keyword evidence="4" id="KW-1003">Cell membrane</keyword>
<keyword evidence="16" id="KW-1185">Reference proteome</keyword>
<evidence type="ECO:0000256" key="4">
    <source>
        <dbReference type="ARBA" id="ARBA00022475"/>
    </source>
</evidence>
<keyword evidence="9" id="KW-0406">Ion transport</keyword>
<accession>A0A073IPN5</accession>
<dbReference type="InterPro" id="IPR050277">
    <property type="entry name" value="Sodium:Solute_Symporter"/>
</dbReference>
<dbReference type="PANTHER" id="PTHR48086">
    <property type="entry name" value="SODIUM/PROLINE SYMPORTER-RELATED"/>
    <property type="match status" value="1"/>
</dbReference>
<feature type="transmembrane region" description="Helical" evidence="14">
    <location>
        <begin position="6"/>
        <end position="23"/>
    </location>
</feature>
<feature type="transmembrane region" description="Helical" evidence="14">
    <location>
        <begin position="35"/>
        <end position="58"/>
    </location>
</feature>
<feature type="transmembrane region" description="Helical" evidence="14">
    <location>
        <begin position="318"/>
        <end position="342"/>
    </location>
</feature>
<dbReference type="InterPro" id="IPR038377">
    <property type="entry name" value="Na/Glc_symporter_sf"/>
</dbReference>
<feature type="transmembrane region" description="Helical" evidence="14">
    <location>
        <begin position="378"/>
        <end position="403"/>
    </location>
</feature>
<evidence type="ECO:0000313" key="15">
    <source>
        <dbReference type="EMBL" id="KEJ92333.1"/>
    </source>
</evidence>
<feature type="transmembrane region" description="Helical" evidence="14">
    <location>
        <begin position="410"/>
        <end position="429"/>
    </location>
</feature>
<evidence type="ECO:0000313" key="16">
    <source>
        <dbReference type="Proteomes" id="UP000027665"/>
    </source>
</evidence>
<dbReference type="PROSITE" id="PS50283">
    <property type="entry name" value="NA_SOLUT_SYMP_3"/>
    <property type="match status" value="1"/>
</dbReference>
<comment type="similarity">
    <text evidence="2 13">Belongs to the sodium:solute symporter (SSF) (TC 2.A.21) family.</text>
</comment>
<dbReference type="eggNOG" id="COG4145">
    <property type="taxonomic scope" value="Bacteria"/>
</dbReference>
<dbReference type="AlphaFoldDB" id="A0A073IPN5"/>
<evidence type="ECO:0000256" key="10">
    <source>
        <dbReference type="ARBA" id="ARBA00023136"/>
    </source>
</evidence>
<name>A0A073IPN5_9BACT</name>
<keyword evidence="6" id="KW-0769">Symport</keyword>
<dbReference type="PANTHER" id="PTHR48086:SF3">
    <property type="entry name" value="SODIUM_PROLINE SYMPORTER"/>
    <property type="match status" value="1"/>
</dbReference>
<dbReference type="Proteomes" id="UP000027665">
    <property type="component" value="Unassembled WGS sequence"/>
</dbReference>
<dbReference type="InterPro" id="IPR001734">
    <property type="entry name" value="Na/solute_symporter"/>
</dbReference>
<keyword evidence="5 14" id="KW-0812">Transmembrane</keyword>
<evidence type="ECO:0000256" key="7">
    <source>
        <dbReference type="ARBA" id="ARBA00022989"/>
    </source>
</evidence>
<feature type="transmembrane region" description="Helical" evidence="14">
    <location>
        <begin position="222"/>
        <end position="245"/>
    </location>
</feature>
<comment type="subcellular location">
    <subcellularLocation>
        <location evidence="1">Cell membrane</location>
        <topology evidence="1">Multi-pass membrane protein</topology>
    </subcellularLocation>
</comment>
<dbReference type="STRING" id="2754.EH55_04860"/>
<proteinExistence type="inferred from homology"/>
<dbReference type="RefSeq" id="WP_037976094.1">
    <property type="nucleotide sequence ID" value="NZ_JMKI01000031.1"/>
</dbReference>
<protein>
    <submittedName>
        <fullName evidence="15">Transporter</fullName>
    </submittedName>
</protein>
<keyword evidence="11" id="KW-0739">Sodium transport</keyword>
<dbReference type="GO" id="GO:0005298">
    <property type="term" value="F:proline:sodium symporter activity"/>
    <property type="evidence" value="ECO:0007669"/>
    <property type="project" value="TreeGrafter"/>
</dbReference>
<feature type="transmembrane region" description="Helical" evidence="14">
    <location>
        <begin position="151"/>
        <end position="169"/>
    </location>
</feature>
<feature type="transmembrane region" description="Helical" evidence="14">
    <location>
        <begin position="64"/>
        <end position="87"/>
    </location>
</feature>
<keyword evidence="8" id="KW-0915">Sodium</keyword>
<comment type="catalytic activity">
    <reaction evidence="12">
        <text>L-proline(in) + Na(+)(in) = L-proline(out) + Na(+)(out)</text>
        <dbReference type="Rhea" id="RHEA:28967"/>
        <dbReference type="ChEBI" id="CHEBI:29101"/>
        <dbReference type="ChEBI" id="CHEBI:60039"/>
    </reaction>
</comment>
<organism evidence="15 16">
    <name type="scientific">Synergistes jonesii</name>
    <dbReference type="NCBI Taxonomy" id="2754"/>
    <lineage>
        <taxon>Bacteria</taxon>
        <taxon>Thermotogati</taxon>
        <taxon>Synergistota</taxon>
        <taxon>Synergistia</taxon>
        <taxon>Synergistales</taxon>
        <taxon>Synergistaceae</taxon>
        <taxon>Synergistes</taxon>
    </lineage>
</organism>
<evidence type="ECO:0000256" key="1">
    <source>
        <dbReference type="ARBA" id="ARBA00004651"/>
    </source>
</evidence>
<dbReference type="GO" id="GO:0015824">
    <property type="term" value="P:proline transport"/>
    <property type="evidence" value="ECO:0007669"/>
    <property type="project" value="TreeGrafter"/>
</dbReference>
<evidence type="ECO:0000256" key="5">
    <source>
        <dbReference type="ARBA" id="ARBA00022692"/>
    </source>
</evidence>
<dbReference type="OrthoDB" id="9789704at2"/>
<keyword evidence="7 14" id="KW-1133">Transmembrane helix</keyword>
<evidence type="ECO:0000256" key="2">
    <source>
        <dbReference type="ARBA" id="ARBA00006434"/>
    </source>
</evidence>
<evidence type="ECO:0000256" key="14">
    <source>
        <dbReference type="SAM" id="Phobius"/>
    </source>
</evidence>
<feature type="transmembrane region" description="Helical" evidence="14">
    <location>
        <begin position="108"/>
        <end position="131"/>
    </location>
</feature>
<dbReference type="EMBL" id="JMKI01000031">
    <property type="protein sequence ID" value="KEJ92333.1"/>
    <property type="molecule type" value="Genomic_DNA"/>
</dbReference>
<feature type="transmembrane region" description="Helical" evidence="14">
    <location>
        <begin position="266"/>
        <end position="284"/>
    </location>
</feature>
<feature type="transmembrane region" description="Helical" evidence="14">
    <location>
        <begin position="449"/>
        <end position="468"/>
    </location>
</feature>
<evidence type="ECO:0000256" key="6">
    <source>
        <dbReference type="ARBA" id="ARBA00022847"/>
    </source>
</evidence>
<sequence length="486" mass="49976">MFAFLPLWIGYALALVAIAKFSRGRDALLPGRVGVAVQAFAYVATYVSAVALVGFGGLCYLFGMQMLLVAAGNVWFGTWFVYKYLAWPTRLWQRKLAARTPAELLAKAYGAPMLQTFIGAVSTLLLVVYGSAVFKGAAVMVSGVVPLSTNAALALLVVIVGVSVVWGGLRGVLYTEALQGLVMLIGVGALLLALLKAVGGPVEGIAALASLPPEKGADRGFLALSSGGAGLNVIFLAVVTSVGIWAQPQLIQRHFALRSQEEARRAAPLAMLALSVVVGGAYFASALSRVLLGGGITNPDTVLPILVNRLLPSLGRQLFALAIVSASLSTASALLHIASGSLGRDVLKRELKGNSWRAAVILCTAGSGLFALKSGSIIAVICSTSWTLLACAIMAPYLALLAFGPRAGGFAASAGSLCGFAGSIAWYAAAYRPTSLSLTGLAAPGIAGAIHPILPGIIFSAAVMFLLAKREPAKAPAEAEAQRIGG</sequence>
<gene>
    <name evidence="15" type="ORF">EH55_04860</name>
</gene>
<evidence type="ECO:0000256" key="8">
    <source>
        <dbReference type="ARBA" id="ARBA00023053"/>
    </source>
</evidence>
<dbReference type="PATRIC" id="fig|2754.20.peg.155"/>
<dbReference type="Gene3D" id="1.20.1730.10">
    <property type="entry name" value="Sodium/glucose cotransporter"/>
    <property type="match status" value="1"/>
</dbReference>
<comment type="caution">
    <text evidence="15">The sequence shown here is derived from an EMBL/GenBank/DDBJ whole genome shotgun (WGS) entry which is preliminary data.</text>
</comment>
<evidence type="ECO:0000256" key="3">
    <source>
        <dbReference type="ARBA" id="ARBA00022448"/>
    </source>
</evidence>
<dbReference type="GeneID" id="90983623"/>
<feature type="transmembrane region" description="Helical" evidence="14">
    <location>
        <begin position="354"/>
        <end position="372"/>
    </location>
</feature>
<reference evidence="15 16" key="1">
    <citation type="submission" date="2014-04" db="EMBL/GenBank/DDBJ databases">
        <title>Draft Genome Sequence of Synergistes jonesii.</title>
        <authorList>
            <person name="Coil D.A."/>
            <person name="Eisen J.A."/>
            <person name="Holland-Moritz H.E."/>
        </authorList>
    </citation>
    <scope>NUCLEOTIDE SEQUENCE [LARGE SCALE GENOMIC DNA]</scope>
    <source>
        <strain evidence="15 16">78-1</strain>
    </source>
</reference>
<evidence type="ECO:0000256" key="11">
    <source>
        <dbReference type="ARBA" id="ARBA00023201"/>
    </source>
</evidence>
<dbReference type="GO" id="GO:0015193">
    <property type="term" value="F:L-proline transmembrane transporter activity"/>
    <property type="evidence" value="ECO:0007669"/>
    <property type="project" value="TreeGrafter"/>
</dbReference>
<evidence type="ECO:0000256" key="9">
    <source>
        <dbReference type="ARBA" id="ARBA00023065"/>
    </source>
</evidence>
<dbReference type="Pfam" id="PF00474">
    <property type="entry name" value="SSF"/>
    <property type="match status" value="1"/>
</dbReference>
<keyword evidence="3" id="KW-0813">Transport</keyword>
<evidence type="ECO:0000256" key="13">
    <source>
        <dbReference type="RuleBase" id="RU362091"/>
    </source>
</evidence>
<dbReference type="GO" id="GO:0005886">
    <property type="term" value="C:plasma membrane"/>
    <property type="evidence" value="ECO:0007669"/>
    <property type="project" value="UniProtKB-SubCell"/>
</dbReference>